<dbReference type="EMBL" id="CP056117">
    <property type="protein sequence ID" value="QKZ96573.1"/>
    <property type="molecule type" value="Genomic_DNA"/>
</dbReference>
<proteinExistence type="predicted"/>
<gene>
    <name evidence="1" type="ORF">HWQ14_02115</name>
</gene>
<name>A0A7H8U9J0_ENTCL</name>
<dbReference type="Proteomes" id="UP000509421">
    <property type="component" value="Chromosome"/>
</dbReference>
<reference evidence="1 2" key="1">
    <citation type="submission" date="2020-06" db="EMBL/GenBank/DDBJ databases">
        <title>Long-read sequencing of DSM26481-BlokeschLab.</title>
        <authorList>
            <person name="Blokesch M."/>
        </authorList>
    </citation>
    <scope>NUCLEOTIDE SEQUENCE [LARGE SCALE GENOMIC DNA]</scope>
    <source>
        <strain evidence="1 2">DSM 26481</strain>
    </source>
</reference>
<evidence type="ECO:0000313" key="1">
    <source>
        <dbReference type="EMBL" id="QKZ96573.1"/>
    </source>
</evidence>
<sequence length="383" mass="43638">MEIIVYYEGDESVKSWFSSLVDMDVTYKKMPSRNDTSEYTDLPAYVSDILYLDKPDLIVSMQHDGHEKPLLSIEFACCTPQYQHSLQRFSRMLASISSGCPSILIIPSIKRENSGERIYKRSVAIEYGAVRLMDVFKTPCFVLDWPSDENHFLINEKNTQYPLIDSKGIQYLKQFIFECVKSREDINYIESLSKKKLVSTLTDMIRTNAYRAGVPSISNPGGGDKNSTVKLELIDTQELINKISASSPLHKALCSKIPSYILDRKESLVFYPTRITAHAGDPYVGMIGYYDIAFARFGKSTRERYHNMVAYAENVSIKEITDVMGKFVAKSCPFNNPFEPKNAKTYNYHMRYGCKETKSKPVRIYAELADIVIFKDGVLFNAG</sequence>
<dbReference type="AlphaFoldDB" id="A0A7H8U9J0"/>
<dbReference type="RefSeq" id="WP_176608837.1">
    <property type="nucleotide sequence ID" value="NZ_CP056117.1"/>
</dbReference>
<organism evidence="1 2">
    <name type="scientific">Enterobacter cloacae</name>
    <dbReference type="NCBI Taxonomy" id="550"/>
    <lineage>
        <taxon>Bacteria</taxon>
        <taxon>Pseudomonadati</taxon>
        <taxon>Pseudomonadota</taxon>
        <taxon>Gammaproteobacteria</taxon>
        <taxon>Enterobacterales</taxon>
        <taxon>Enterobacteriaceae</taxon>
        <taxon>Enterobacter</taxon>
        <taxon>Enterobacter cloacae complex</taxon>
    </lineage>
</organism>
<evidence type="ECO:0000313" key="2">
    <source>
        <dbReference type="Proteomes" id="UP000509421"/>
    </source>
</evidence>
<protein>
    <submittedName>
        <fullName evidence="1">Uncharacterized protein</fullName>
    </submittedName>
</protein>
<accession>A0A7H8U9J0</accession>